<dbReference type="Pfam" id="PF07332">
    <property type="entry name" value="Phage_holin_3_6"/>
    <property type="match status" value="1"/>
</dbReference>
<reference evidence="2" key="1">
    <citation type="submission" date="2020-02" db="EMBL/GenBank/DDBJ databases">
        <title>Flavobacterium sp. genome.</title>
        <authorList>
            <person name="Jung H.S."/>
            <person name="Baek J.H."/>
            <person name="Jeon C.O."/>
        </authorList>
    </citation>
    <scope>NUCLEOTIDE SEQUENCE</scope>
    <source>
        <strain evidence="2">SE-s28</strain>
    </source>
</reference>
<dbReference type="InterPro" id="IPR009937">
    <property type="entry name" value="Phage_holin_3_6"/>
</dbReference>
<proteinExistence type="predicted"/>
<keyword evidence="1" id="KW-0472">Membrane</keyword>
<evidence type="ECO:0000256" key="1">
    <source>
        <dbReference type="SAM" id="Phobius"/>
    </source>
</evidence>
<dbReference type="EMBL" id="JAAMPU010000107">
    <property type="protein sequence ID" value="NMH28920.1"/>
    <property type="molecule type" value="Genomic_DNA"/>
</dbReference>
<comment type="caution">
    <text evidence="2">The sequence shown here is derived from an EMBL/GenBank/DDBJ whole genome shotgun (WGS) entry which is preliminary data.</text>
</comment>
<evidence type="ECO:0000313" key="3">
    <source>
        <dbReference type="Proteomes" id="UP000712080"/>
    </source>
</evidence>
<keyword evidence="3" id="KW-1185">Reference proteome</keyword>
<dbReference type="AlphaFoldDB" id="A0A972JIE1"/>
<keyword evidence="1" id="KW-0812">Transmembrane</keyword>
<feature type="transmembrane region" description="Helical" evidence="1">
    <location>
        <begin position="37"/>
        <end position="66"/>
    </location>
</feature>
<dbReference type="RefSeq" id="WP_169528026.1">
    <property type="nucleotide sequence ID" value="NZ_JAAMPU010000107.1"/>
</dbReference>
<feature type="transmembrane region" description="Helical" evidence="1">
    <location>
        <begin position="72"/>
        <end position="93"/>
    </location>
</feature>
<organism evidence="2 3">
    <name type="scientific">Flavobacterium silvaticum</name>
    <dbReference type="NCBI Taxonomy" id="1852020"/>
    <lineage>
        <taxon>Bacteria</taxon>
        <taxon>Pseudomonadati</taxon>
        <taxon>Bacteroidota</taxon>
        <taxon>Flavobacteriia</taxon>
        <taxon>Flavobacteriales</taxon>
        <taxon>Flavobacteriaceae</taxon>
        <taxon>Flavobacterium</taxon>
    </lineage>
</organism>
<evidence type="ECO:0000313" key="2">
    <source>
        <dbReference type="EMBL" id="NMH28920.1"/>
    </source>
</evidence>
<accession>A0A972JIE1</accession>
<gene>
    <name evidence="2" type="ORF">G6047_12825</name>
</gene>
<dbReference type="Proteomes" id="UP000712080">
    <property type="component" value="Unassembled WGS sequence"/>
</dbReference>
<keyword evidence="1" id="KW-1133">Transmembrane helix</keyword>
<sequence length="122" mass="13822">MQDKIEIVKDLAQKAEEFAKTNIELYKLKAIDKGTDVFSSVASAIIISLIFVFFVTMISFGIALWIGESLGHLYYGFLIVAGFYLLIGIILIVTKESFLENFLNDYIVRLIFKEKDNEGAQK</sequence>
<name>A0A972JIE1_9FLAO</name>
<protein>
    <submittedName>
        <fullName evidence="2">Phage holin family protein</fullName>
    </submittedName>
</protein>